<dbReference type="InterPro" id="IPR010998">
    <property type="entry name" value="Integrase_recombinase_N"/>
</dbReference>
<accession>A0ABP8RQY3</accession>
<dbReference type="InterPro" id="IPR004107">
    <property type="entry name" value="Integrase_SAM-like_N"/>
</dbReference>
<keyword evidence="2" id="KW-0229">DNA integration</keyword>
<proteinExistence type="inferred from homology"/>
<organism evidence="8 9">
    <name type="scientific">Pseudonocardia xishanensis</name>
    <dbReference type="NCBI Taxonomy" id="630995"/>
    <lineage>
        <taxon>Bacteria</taxon>
        <taxon>Bacillati</taxon>
        <taxon>Actinomycetota</taxon>
        <taxon>Actinomycetes</taxon>
        <taxon>Pseudonocardiales</taxon>
        <taxon>Pseudonocardiaceae</taxon>
        <taxon>Pseudonocardia</taxon>
    </lineage>
</organism>
<dbReference type="Pfam" id="PF02899">
    <property type="entry name" value="Phage_int_SAM_1"/>
    <property type="match status" value="1"/>
</dbReference>
<keyword evidence="4" id="KW-0233">DNA recombination</keyword>
<dbReference type="InterPro" id="IPR013762">
    <property type="entry name" value="Integrase-like_cat_sf"/>
</dbReference>
<dbReference type="SUPFAM" id="SSF56349">
    <property type="entry name" value="DNA breaking-rejoining enzymes"/>
    <property type="match status" value="1"/>
</dbReference>
<feature type="domain" description="Tyr recombinase" evidence="6">
    <location>
        <begin position="110"/>
        <end position="290"/>
    </location>
</feature>
<name>A0ABP8RQY3_9PSEU</name>
<dbReference type="Gene3D" id="1.10.443.10">
    <property type="entry name" value="Intergrase catalytic core"/>
    <property type="match status" value="1"/>
</dbReference>
<evidence type="ECO:0000256" key="4">
    <source>
        <dbReference type="ARBA" id="ARBA00023172"/>
    </source>
</evidence>
<evidence type="ECO:0000259" key="6">
    <source>
        <dbReference type="PROSITE" id="PS51898"/>
    </source>
</evidence>
<evidence type="ECO:0000313" key="9">
    <source>
        <dbReference type="Proteomes" id="UP001501598"/>
    </source>
</evidence>
<dbReference type="Proteomes" id="UP001501598">
    <property type="component" value="Unassembled WGS sequence"/>
</dbReference>
<dbReference type="InterPro" id="IPR050090">
    <property type="entry name" value="Tyrosine_recombinase_XerCD"/>
</dbReference>
<evidence type="ECO:0000313" key="8">
    <source>
        <dbReference type="EMBL" id="GAA4545692.1"/>
    </source>
</evidence>
<dbReference type="PROSITE" id="PS51900">
    <property type="entry name" value="CB"/>
    <property type="match status" value="1"/>
</dbReference>
<sequence>MAERLSDLESSFRRHLRAEGKSDSTLRLYGQSVTFYARWLDEQGRPATLDELNRVAIREWLAALVDSGKAPGTVRTRWKGLHRFCTWLVAEGELSAHPMDGLAVPAVPDKPVPILTDDQLAAVLKACAGTRWYERRDEAVIRFLLDTGCRVSELTGLAVADVDLDHEMAMVLGKGRKIRPVYFAARTGRALDRWLRERRRHRWAHLDAFFLGERGALTPDGVRELVTVRGRAAGVPDLHPHRFRHSFAHDFLLNGGQERDLKRLAGWSSDAMLERYGSAAADMRAREAAKRLRRGDRV</sequence>
<dbReference type="InterPro" id="IPR002104">
    <property type="entry name" value="Integrase_catalytic"/>
</dbReference>
<feature type="domain" description="Core-binding (CB)" evidence="7">
    <location>
        <begin position="3"/>
        <end position="89"/>
    </location>
</feature>
<evidence type="ECO:0000256" key="5">
    <source>
        <dbReference type="PROSITE-ProRule" id="PRU01248"/>
    </source>
</evidence>
<dbReference type="PROSITE" id="PS51898">
    <property type="entry name" value="TYR_RECOMBINASE"/>
    <property type="match status" value="1"/>
</dbReference>
<evidence type="ECO:0000256" key="1">
    <source>
        <dbReference type="ARBA" id="ARBA00008857"/>
    </source>
</evidence>
<reference evidence="9" key="1">
    <citation type="journal article" date="2019" name="Int. J. Syst. Evol. Microbiol.">
        <title>The Global Catalogue of Microorganisms (GCM) 10K type strain sequencing project: providing services to taxonomists for standard genome sequencing and annotation.</title>
        <authorList>
            <consortium name="The Broad Institute Genomics Platform"/>
            <consortium name="The Broad Institute Genome Sequencing Center for Infectious Disease"/>
            <person name="Wu L."/>
            <person name="Ma J."/>
        </authorList>
    </citation>
    <scope>NUCLEOTIDE SEQUENCE [LARGE SCALE GENOMIC DNA]</scope>
    <source>
        <strain evidence="9">JCM 17906</strain>
    </source>
</reference>
<protein>
    <submittedName>
        <fullName evidence="8">Site-specific tyrosine recombinase XerD</fullName>
    </submittedName>
</protein>
<dbReference type="InterPro" id="IPR011010">
    <property type="entry name" value="DNA_brk_join_enz"/>
</dbReference>
<dbReference type="RefSeq" id="WP_345416648.1">
    <property type="nucleotide sequence ID" value="NZ_BAABGT010000032.1"/>
</dbReference>
<keyword evidence="3 5" id="KW-0238">DNA-binding</keyword>
<dbReference type="PANTHER" id="PTHR30349">
    <property type="entry name" value="PHAGE INTEGRASE-RELATED"/>
    <property type="match status" value="1"/>
</dbReference>
<evidence type="ECO:0000256" key="2">
    <source>
        <dbReference type="ARBA" id="ARBA00022908"/>
    </source>
</evidence>
<gene>
    <name evidence="8" type="primary">xerD_1</name>
    <name evidence="8" type="ORF">GCM10023175_26030</name>
</gene>
<dbReference type="PANTHER" id="PTHR30349:SF41">
    <property type="entry name" value="INTEGRASE_RECOMBINASE PROTEIN MJ0367-RELATED"/>
    <property type="match status" value="1"/>
</dbReference>
<comment type="similarity">
    <text evidence="1">Belongs to the 'phage' integrase family.</text>
</comment>
<dbReference type="EMBL" id="BAABGT010000032">
    <property type="protein sequence ID" value="GAA4545692.1"/>
    <property type="molecule type" value="Genomic_DNA"/>
</dbReference>
<comment type="caution">
    <text evidence="8">The sequence shown here is derived from an EMBL/GenBank/DDBJ whole genome shotgun (WGS) entry which is preliminary data.</text>
</comment>
<dbReference type="Pfam" id="PF00589">
    <property type="entry name" value="Phage_integrase"/>
    <property type="match status" value="1"/>
</dbReference>
<evidence type="ECO:0000256" key="3">
    <source>
        <dbReference type="ARBA" id="ARBA00023125"/>
    </source>
</evidence>
<dbReference type="Gene3D" id="1.10.150.130">
    <property type="match status" value="1"/>
</dbReference>
<keyword evidence="9" id="KW-1185">Reference proteome</keyword>
<dbReference type="InterPro" id="IPR044068">
    <property type="entry name" value="CB"/>
</dbReference>
<evidence type="ECO:0000259" key="7">
    <source>
        <dbReference type="PROSITE" id="PS51900"/>
    </source>
</evidence>